<dbReference type="EMBL" id="CP038228">
    <property type="protein sequence ID" value="QDI03764.1"/>
    <property type="molecule type" value="Genomic_DNA"/>
</dbReference>
<keyword evidence="2" id="KW-1185">Reference proteome</keyword>
<dbReference type="Proteomes" id="UP000319349">
    <property type="component" value="Chromosome"/>
</dbReference>
<accession>A0A514ECK2</accession>
<gene>
    <name evidence="1" type="ORF">E4A48_08665</name>
</gene>
<protein>
    <submittedName>
        <fullName evidence="1">Uncharacterized protein</fullName>
    </submittedName>
</protein>
<dbReference type="AlphaFoldDB" id="A0A514ECK2"/>
<proteinExistence type="predicted"/>
<reference evidence="1 2" key="1">
    <citation type="submission" date="2019-03" db="EMBL/GenBank/DDBJ databases">
        <title>Tal1 in Xanthomonas translucens pv. cerealis Contributes to Virulence in Bacterial Leaf Streak of Wheat.</title>
        <authorList>
            <person name="Shah S.M.A."/>
            <person name="Haq F."/>
            <person name="Ma W."/>
            <person name="Xu X."/>
            <person name="Wang S."/>
            <person name="Xu Z."/>
            <person name="Zou L."/>
            <person name="Zhu B."/>
            <person name="Chen G."/>
        </authorList>
    </citation>
    <scope>NUCLEOTIDE SEQUENCE [LARGE SCALE GENOMIC DNA]</scope>
    <source>
        <strain evidence="1 2">01</strain>
    </source>
</reference>
<organism evidence="1 2">
    <name type="scientific">Xanthomonas cerealis pv. cerealis</name>
    <dbReference type="NCBI Taxonomy" id="152263"/>
    <lineage>
        <taxon>Bacteria</taxon>
        <taxon>Pseudomonadati</taxon>
        <taxon>Pseudomonadota</taxon>
        <taxon>Gammaproteobacteria</taxon>
        <taxon>Lysobacterales</taxon>
        <taxon>Lysobacteraceae</taxon>
        <taxon>Xanthomonas</taxon>
        <taxon>Xanthomonas translucens group</taxon>
        <taxon>Xanthomonas cerealis</taxon>
    </lineage>
</organism>
<evidence type="ECO:0000313" key="1">
    <source>
        <dbReference type="EMBL" id="QDI03764.1"/>
    </source>
</evidence>
<sequence>MILPSKHLPQDRALLTVGAHVLTFLVRPKTVSALWEELNRQGQGGVVIRPRRITYDWFVLALDLLYSLGTIELENGLVARREA</sequence>
<dbReference type="Pfam" id="PF20293">
    <property type="entry name" value="MC6"/>
    <property type="match status" value="1"/>
</dbReference>
<dbReference type="InterPro" id="IPR046897">
    <property type="entry name" value="ABC-3C_MC6"/>
</dbReference>
<name>A0A514ECK2_9XANT</name>
<dbReference type="RefSeq" id="WP_142742236.1">
    <property type="nucleotide sequence ID" value="NZ_CP038228.1"/>
</dbReference>
<evidence type="ECO:0000313" key="2">
    <source>
        <dbReference type="Proteomes" id="UP000319349"/>
    </source>
</evidence>